<dbReference type="AlphaFoldDB" id="A0A6B2I3J1"/>
<reference evidence="2" key="1">
    <citation type="submission" date="2020-01" db="EMBL/GenBank/DDBJ databases">
        <title>Whole genome shot-gun sequencing of Carbapenem resistant A. baumannii from clinical specimens.</title>
        <authorList>
            <person name="Veeraraghavan B."/>
            <person name="Vijaya Kumar S."/>
            <person name="Vasudevan K."/>
            <person name="Lincy M."/>
            <person name="Kirubananthan A."/>
        </authorList>
    </citation>
    <scope>NUCLEOTIDE SEQUENCE</scope>
    <source>
        <strain evidence="2">BA17806</strain>
    </source>
</reference>
<dbReference type="EMBL" id="JAAGTY010000001">
    <property type="protein sequence ID" value="NDW39501.1"/>
    <property type="molecule type" value="Genomic_DNA"/>
</dbReference>
<evidence type="ECO:0000313" key="2">
    <source>
        <dbReference type="EMBL" id="NDN06704.1"/>
    </source>
</evidence>
<evidence type="ECO:0000313" key="4">
    <source>
        <dbReference type="EMBL" id="NDX15533.1"/>
    </source>
</evidence>
<organism evidence="2">
    <name type="scientific">Acinetobacter baumannii</name>
    <dbReference type="NCBI Taxonomy" id="470"/>
    <lineage>
        <taxon>Bacteria</taxon>
        <taxon>Pseudomonadati</taxon>
        <taxon>Pseudomonadota</taxon>
        <taxon>Gammaproteobacteria</taxon>
        <taxon>Moraxellales</taxon>
        <taxon>Moraxellaceae</taxon>
        <taxon>Acinetobacter</taxon>
        <taxon>Acinetobacter calcoaceticus/baumannii complex</taxon>
    </lineage>
</organism>
<reference evidence="3 7" key="2">
    <citation type="submission" date="2020-02" db="EMBL/GenBank/DDBJ databases">
        <title>Whole genome shot-gun sequencing of clinical Carbapenem resistant A. baumannii.</title>
        <authorList>
            <person name="Veeraraghavan B."/>
            <person name="Mathur P."/>
            <person name="Vijayakumar S."/>
            <person name="Vasudevan K."/>
            <person name="Lincy M."/>
            <person name="Kirubananthan A."/>
        </authorList>
    </citation>
    <scope>NUCLEOTIDE SEQUENCE</scope>
    <source>
        <strain evidence="6">BP723</strain>
        <strain evidence="5">SP1713</strain>
        <strain evidence="4">SP2442</strain>
        <strain evidence="3 7">SP816</strain>
    </source>
</reference>
<gene>
    <name evidence="6" type="ORF">G3N04_01455</name>
    <name evidence="4" type="ORF">G3N07_13015</name>
    <name evidence="5" type="ORF">G3N38_09230</name>
    <name evidence="3" type="ORF">G3N53_00335</name>
    <name evidence="2" type="ORF">GY141_05035</name>
    <name evidence="1" type="ORF">JHZ39_002969</name>
</gene>
<sequence>MFCVMACLAVVVVFKVVHLYIQNHQDTPVQSTLLDVLNEGDKSTKQ</sequence>
<evidence type="ECO:0000313" key="6">
    <source>
        <dbReference type="EMBL" id="NDY28614.1"/>
    </source>
</evidence>
<name>A0A6B2I3J1_ACIBA</name>
<dbReference type="RefSeq" id="WP_000458766.1">
    <property type="nucleotide sequence ID" value="NZ_BJKF01000002.1"/>
</dbReference>
<dbReference type="EMBL" id="JAAGSD010000002">
    <property type="protein sequence ID" value="NDY28614.1"/>
    <property type="molecule type" value="Genomic_DNA"/>
</dbReference>
<dbReference type="EMBL" id="JAAEGQ010000005">
    <property type="protein sequence ID" value="NDN06704.1"/>
    <property type="molecule type" value="Genomic_DNA"/>
</dbReference>
<comment type="caution">
    <text evidence="2">The sequence shown here is derived from an EMBL/GenBank/DDBJ whole genome shotgun (WGS) entry which is preliminary data.</text>
</comment>
<evidence type="ECO:0000313" key="7">
    <source>
        <dbReference type="Proteomes" id="UP000470018"/>
    </source>
</evidence>
<accession>A0A6B2I3J1</accession>
<proteinExistence type="predicted"/>
<evidence type="ECO:0000313" key="5">
    <source>
        <dbReference type="EMBL" id="NDX66646.1"/>
    </source>
</evidence>
<dbReference type="EMBL" id="JAAGSV010000006">
    <property type="protein sequence ID" value="NDX66646.1"/>
    <property type="molecule type" value="Genomic_DNA"/>
</dbReference>
<dbReference type="EMBL" id="AAYLMQ010000042">
    <property type="protein sequence ID" value="EGY2378552.1"/>
    <property type="molecule type" value="Genomic_DNA"/>
</dbReference>
<dbReference type="OMA" id="QHIRSPY"/>
<protein>
    <submittedName>
        <fullName evidence="2">Uncharacterized protein</fullName>
    </submittedName>
</protein>
<dbReference type="EMBL" id="JAAGTG010000018">
    <property type="protein sequence ID" value="NDX15533.1"/>
    <property type="molecule type" value="Genomic_DNA"/>
</dbReference>
<reference evidence="1" key="3">
    <citation type="submission" date="2020-12" db="EMBL/GenBank/DDBJ databases">
        <authorList>
            <consortium name="Clinical and Environmental Microbiology Branch: Whole genome sequencing antimicrobial resistance pathogens in the healthcare setting"/>
        </authorList>
    </citation>
    <scope>NUCLEOTIDE SEQUENCE</scope>
    <source>
        <strain evidence="1">2018HL-00813</strain>
    </source>
</reference>
<evidence type="ECO:0000313" key="3">
    <source>
        <dbReference type="EMBL" id="NDW39501.1"/>
    </source>
</evidence>
<evidence type="ECO:0000313" key="1">
    <source>
        <dbReference type="EMBL" id="EGY2378552.1"/>
    </source>
</evidence>
<dbReference type="Proteomes" id="UP000470018">
    <property type="component" value="Unassembled WGS sequence"/>
</dbReference>